<reference evidence="1 2" key="1">
    <citation type="submission" date="2015-03" db="EMBL/GenBank/DDBJ databases">
        <authorList>
            <consortium name="Pathogen Informatics"/>
        </authorList>
    </citation>
    <scope>NUCLEOTIDE SEQUENCE [LARGE SCALE GENOMIC DNA]</scope>
    <source>
        <strain evidence="1 2">H09601792</strain>
    </source>
</reference>
<dbReference type="AlphaFoldDB" id="A0A654TV67"/>
<evidence type="ECO:0000313" key="1">
    <source>
        <dbReference type="EMBL" id="CFE90737.1"/>
    </source>
</evidence>
<sequence>MPYGGKLDPRERCPEQLGACQKDQRTGRYPGRQACRGYHDAECLSLVIPDCRATLFLH</sequence>
<dbReference type="Proteomes" id="UP000046947">
    <property type="component" value="Unassembled WGS sequence"/>
</dbReference>
<gene>
    <name evidence="1" type="ORF">ERS007688_04743</name>
</gene>
<protein>
    <submittedName>
        <fullName evidence="1">Uncharacterized protein</fullName>
    </submittedName>
</protein>
<name>A0A654TV67_MYCTX</name>
<proteinExistence type="predicted"/>
<organism evidence="1 2">
    <name type="scientific">Mycobacterium tuberculosis</name>
    <dbReference type="NCBI Taxonomy" id="1773"/>
    <lineage>
        <taxon>Bacteria</taxon>
        <taxon>Bacillati</taxon>
        <taxon>Actinomycetota</taxon>
        <taxon>Actinomycetes</taxon>
        <taxon>Mycobacteriales</taxon>
        <taxon>Mycobacteriaceae</taxon>
        <taxon>Mycobacterium</taxon>
        <taxon>Mycobacterium tuberculosis complex</taxon>
    </lineage>
</organism>
<evidence type="ECO:0000313" key="2">
    <source>
        <dbReference type="Proteomes" id="UP000046947"/>
    </source>
</evidence>
<accession>A0A654TV67</accession>
<dbReference type="EMBL" id="CFOH01001745">
    <property type="protein sequence ID" value="CFE90737.1"/>
    <property type="molecule type" value="Genomic_DNA"/>
</dbReference>